<comment type="similarity">
    <text evidence="1">Belongs to the bacterial solute-binding protein 5 family.</text>
</comment>
<dbReference type="RefSeq" id="WP_038060926.1">
    <property type="nucleotide sequence ID" value="NZ_CP008796.1"/>
</dbReference>
<evidence type="ECO:0000256" key="3">
    <source>
        <dbReference type="ARBA" id="ARBA00022729"/>
    </source>
</evidence>
<evidence type="ECO:0000313" key="6">
    <source>
        <dbReference type="EMBL" id="AIH04020.1"/>
    </source>
</evidence>
<evidence type="ECO:0000313" key="7">
    <source>
        <dbReference type="Proteomes" id="UP000028481"/>
    </source>
</evidence>
<evidence type="ECO:0000259" key="5">
    <source>
        <dbReference type="Pfam" id="PF00496"/>
    </source>
</evidence>
<proteinExistence type="inferred from homology"/>
<dbReference type="FunFam" id="3.10.105.10:FF:000006">
    <property type="entry name" value="Peptide ABC transporter substrate-binding protein"/>
    <property type="match status" value="1"/>
</dbReference>
<accession>A0A075WSN0</accession>
<dbReference type="PaxDb" id="289377-HL41_04120"/>
<name>A0A075WSN0_9BACT</name>
<dbReference type="PANTHER" id="PTHR30290:SF9">
    <property type="entry name" value="OLIGOPEPTIDE-BINDING PROTEIN APPA"/>
    <property type="match status" value="1"/>
</dbReference>
<dbReference type="OrthoDB" id="9772924at2"/>
<dbReference type="GO" id="GO:0043190">
    <property type="term" value="C:ATP-binding cassette (ABC) transporter complex"/>
    <property type="evidence" value="ECO:0007669"/>
    <property type="project" value="InterPro"/>
</dbReference>
<dbReference type="GO" id="GO:0015833">
    <property type="term" value="P:peptide transport"/>
    <property type="evidence" value="ECO:0007669"/>
    <property type="project" value="TreeGrafter"/>
</dbReference>
<dbReference type="GO" id="GO:1904680">
    <property type="term" value="F:peptide transmembrane transporter activity"/>
    <property type="evidence" value="ECO:0007669"/>
    <property type="project" value="TreeGrafter"/>
</dbReference>
<dbReference type="Gene3D" id="3.90.76.10">
    <property type="entry name" value="Dipeptide-binding Protein, Domain 1"/>
    <property type="match status" value="1"/>
</dbReference>
<sequence length="548" mass="62900">MSLKPKFLILVLVLVLCFTFGFGTLILLYGTTSKQSFSKDYGDALVIGAIADASVMVPMIATDVMSHTIGGHLFLGVVKYGPDLNLVGELAERYEISEDQKTFTFYLRKGVKWSDGVEVTAEDVAFGYRLITDPKIPTPYASDFLEVEKFEILDPYTFRVTYKRPFALALSSWGNLVVLPKHLLEGKDLDYLKNVFGRNPIGNGPFTLVRWKTQQEIVLKANPLYYKGRPYLNYLIYRIIPDPTTLFMELRSGSIDWVSLTPLQYLKLQREKEIEKSFHIYKYPAFSFTYIGYNLAHPIFRDKRVRKALCYAIDKQKIVKGALLGQGIPAYGPYKPDTWFYNPAIEKSCPYDPQKALTLLLEAGFKRNEKGLLEREGKPFEFTLLVNQGNLPRLLAAQIIQQELSKIGIKVNIRTLEWTTLIHQFIDKRRFEAVILGWSTGPDPDLYDIFHSSKTVSPGLNFVGYANPELDRLLEQGRYTLDVKKRKKIYFKVQEILAEDQPYTFLYIPMSLEAISSRVQEVKTSAIGIGYNLEEWWVPKERQKYLIP</sequence>
<dbReference type="Proteomes" id="UP000028481">
    <property type="component" value="Chromosome"/>
</dbReference>
<dbReference type="GO" id="GO:0030288">
    <property type="term" value="C:outer membrane-bounded periplasmic space"/>
    <property type="evidence" value="ECO:0007669"/>
    <property type="project" value="UniProtKB-ARBA"/>
</dbReference>
<keyword evidence="4" id="KW-1133">Transmembrane helix</keyword>
<dbReference type="Gene3D" id="3.10.105.10">
    <property type="entry name" value="Dipeptide-binding Protein, Domain 3"/>
    <property type="match status" value="1"/>
</dbReference>
<dbReference type="STRING" id="289377.HL41_04120"/>
<dbReference type="InterPro" id="IPR023765">
    <property type="entry name" value="SBP_5_CS"/>
</dbReference>
<dbReference type="SUPFAM" id="SSF53850">
    <property type="entry name" value="Periplasmic binding protein-like II"/>
    <property type="match status" value="1"/>
</dbReference>
<dbReference type="PANTHER" id="PTHR30290">
    <property type="entry name" value="PERIPLASMIC BINDING COMPONENT OF ABC TRANSPORTER"/>
    <property type="match status" value="1"/>
</dbReference>
<dbReference type="AlphaFoldDB" id="A0A075WSN0"/>
<dbReference type="HOGENOM" id="CLU_017028_8_6_0"/>
<organism evidence="6 7">
    <name type="scientific">Thermodesulfobacterium commune DSM 2178</name>
    <dbReference type="NCBI Taxonomy" id="289377"/>
    <lineage>
        <taxon>Bacteria</taxon>
        <taxon>Pseudomonadati</taxon>
        <taxon>Thermodesulfobacteriota</taxon>
        <taxon>Thermodesulfobacteria</taxon>
        <taxon>Thermodesulfobacteriales</taxon>
        <taxon>Thermodesulfobacteriaceae</taxon>
        <taxon>Thermodesulfobacterium</taxon>
    </lineage>
</organism>
<dbReference type="CDD" id="cd08514">
    <property type="entry name" value="PBP2_AppA_like"/>
    <property type="match status" value="1"/>
</dbReference>
<keyword evidence="7" id="KW-1185">Reference proteome</keyword>
<dbReference type="eggNOG" id="COG0747">
    <property type="taxonomic scope" value="Bacteria"/>
</dbReference>
<evidence type="ECO:0000256" key="2">
    <source>
        <dbReference type="ARBA" id="ARBA00022448"/>
    </source>
</evidence>
<dbReference type="PIRSF" id="PIRSF002741">
    <property type="entry name" value="MppA"/>
    <property type="match status" value="1"/>
</dbReference>
<protein>
    <submittedName>
        <fullName evidence="6">Peptide-binding protein</fullName>
    </submittedName>
</protein>
<dbReference type="EMBL" id="CP008796">
    <property type="protein sequence ID" value="AIH04020.1"/>
    <property type="molecule type" value="Genomic_DNA"/>
</dbReference>
<evidence type="ECO:0000256" key="4">
    <source>
        <dbReference type="SAM" id="Phobius"/>
    </source>
</evidence>
<keyword evidence="2" id="KW-0813">Transport</keyword>
<dbReference type="PROSITE" id="PS01040">
    <property type="entry name" value="SBP_BACTERIAL_5"/>
    <property type="match status" value="1"/>
</dbReference>
<reference evidence="6 7" key="1">
    <citation type="journal article" date="2015" name="Genome Announc.">
        <title>Genome Sequence of a Sulfate-Reducing Thermophilic Bacterium, Thermodesulfobacterium commune DSM 2178T (Phylum Thermodesulfobacteria).</title>
        <authorList>
            <person name="Bhatnagar S."/>
            <person name="Badger J.H."/>
            <person name="Madupu R."/>
            <person name="Khouri H.M."/>
            <person name="O'Connor E.M."/>
            <person name="Robb F.T."/>
            <person name="Ward N.L."/>
            <person name="Eisen J.A."/>
        </authorList>
    </citation>
    <scope>NUCLEOTIDE SEQUENCE [LARGE SCALE GENOMIC DNA]</scope>
    <source>
        <strain evidence="6 7">DSM 2178</strain>
    </source>
</reference>
<dbReference type="KEGG" id="tcm:HL41_04120"/>
<evidence type="ECO:0000256" key="1">
    <source>
        <dbReference type="ARBA" id="ARBA00005695"/>
    </source>
</evidence>
<dbReference type="Gene3D" id="3.40.190.10">
    <property type="entry name" value="Periplasmic binding protein-like II"/>
    <property type="match status" value="1"/>
</dbReference>
<keyword evidence="3" id="KW-0732">Signal</keyword>
<feature type="transmembrane region" description="Helical" evidence="4">
    <location>
        <begin position="7"/>
        <end position="29"/>
    </location>
</feature>
<dbReference type="InterPro" id="IPR030678">
    <property type="entry name" value="Peptide/Ni-bd"/>
</dbReference>
<gene>
    <name evidence="6" type="ORF">HL41_04120</name>
</gene>
<keyword evidence="4" id="KW-0812">Transmembrane</keyword>
<dbReference type="InterPro" id="IPR039424">
    <property type="entry name" value="SBP_5"/>
</dbReference>
<dbReference type="InterPro" id="IPR000914">
    <property type="entry name" value="SBP_5_dom"/>
</dbReference>
<keyword evidence="4" id="KW-0472">Membrane</keyword>
<feature type="domain" description="Solute-binding protein family 5" evidence="5">
    <location>
        <begin position="86"/>
        <end position="447"/>
    </location>
</feature>
<dbReference type="Pfam" id="PF00496">
    <property type="entry name" value="SBP_bac_5"/>
    <property type="match status" value="1"/>
</dbReference>